<gene>
    <name evidence="5" type="ORF">TELCIR_12460</name>
</gene>
<name>A0A2G9U6I2_TELCI</name>
<dbReference type="InterPro" id="IPR001360">
    <property type="entry name" value="Glyco_hydro_1"/>
</dbReference>
<dbReference type="Gene3D" id="3.20.20.80">
    <property type="entry name" value="Glycosidases"/>
    <property type="match status" value="1"/>
</dbReference>
<dbReference type="PANTHER" id="PTHR10353">
    <property type="entry name" value="GLYCOSYL HYDROLASE"/>
    <property type="match status" value="1"/>
</dbReference>
<dbReference type="SUPFAM" id="SSF51445">
    <property type="entry name" value="(Trans)glycosidases"/>
    <property type="match status" value="1"/>
</dbReference>
<evidence type="ECO:0008006" key="7">
    <source>
        <dbReference type="Google" id="ProtNLM"/>
    </source>
</evidence>
<dbReference type="Proteomes" id="UP000230423">
    <property type="component" value="Unassembled WGS sequence"/>
</dbReference>
<protein>
    <recommendedName>
        <fullName evidence="7">Glycosyl hydrolase, family 1</fullName>
    </recommendedName>
</protein>
<dbReference type="GO" id="GO:0008422">
    <property type="term" value="F:beta-glucosidase activity"/>
    <property type="evidence" value="ECO:0007669"/>
    <property type="project" value="TreeGrafter"/>
</dbReference>
<dbReference type="PROSITE" id="PS00653">
    <property type="entry name" value="GLYCOSYL_HYDROL_F1_2"/>
    <property type="match status" value="1"/>
</dbReference>
<accession>A0A2G9U6I2</accession>
<comment type="similarity">
    <text evidence="1 4">Belongs to the glycosyl hydrolase 1 family.</text>
</comment>
<proteinExistence type="inferred from homology"/>
<dbReference type="Pfam" id="PF00232">
    <property type="entry name" value="Glyco_hydro_1"/>
    <property type="match status" value="1"/>
</dbReference>
<sequence>MASFPEDFIWATATASYQVEGAIDKDGRGLSIWDVIRKQPGRIADNSPPTLSCDHYYHYKEDVQLIKYLKVTHYRLSICWTRILPTGLIDNINEKGIEFYRNLLEELTKNDIVPINNEIAIIEGSNDI</sequence>
<evidence type="ECO:0000256" key="2">
    <source>
        <dbReference type="ARBA" id="ARBA00022801"/>
    </source>
</evidence>
<dbReference type="AlphaFoldDB" id="A0A2G9U6I2"/>
<dbReference type="EMBL" id="KZ348677">
    <property type="protein sequence ID" value="PIO65846.1"/>
    <property type="molecule type" value="Genomic_DNA"/>
</dbReference>
<dbReference type="OrthoDB" id="65569at2759"/>
<dbReference type="PANTHER" id="PTHR10353:SF36">
    <property type="entry name" value="LP05116P"/>
    <property type="match status" value="1"/>
</dbReference>
<dbReference type="InterPro" id="IPR033132">
    <property type="entry name" value="GH_1_N_CS"/>
</dbReference>
<keyword evidence="2" id="KW-0378">Hydrolase</keyword>
<organism evidence="5 6">
    <name type="scientific">Teladorsagia circumcincta</name>
    <name type="common">Brown stomach worm</name>
    <name type="synonym">Ostertagia circumcincta</name>
    <dbReference type="NCBI Taxonomy" id="45464"/>
    <lineage>
        <taxon>Eukaryota</taxon>
        <taxon>Metazoa</taxon>
        <taxon>Ecdysozoa</taxon>
        <taxon>Nematoda</taxon>
        <taxon>Chromadorea</taxon>
        <taxon>Rhabditida</taxon>
        <taxon>Rhabditina</taxon>
        <taxon>Rhabditomorpha</taxon>
        <taxon>Strongyloidea</taxon>
        <taxon>Trichostrongylidae</taxon>
        <taxon>Teladorsagia</taxon>
    </lineage>
</organism>
<evidence type="ECO:0000256" key="1">
    <source>
        <dbReference type="ARBA" id="ARBA00010838"/>
    </source>
</evidence>
<reference evidence="5 6" key="1">
    <citation type="submission" date="2015-09" db="EMBL/GenBank/DDBJ databases">
        <title>Draft genome of the parasitic nematode Teladorsagia circumcincta isolate WARC Sus (inbred).</title>
        <authorList>
            <person name="Mitreva M."/>
        </authorList>
    </citation>
    <scope>NUCLEOTIDE SEQUENCE [LARGE SCALE GENOMIC DNA]</scope>
    <source>
        <strain evidence="5 6">S</strain>
    </source>
</reference>
<dbReference type="InterPro" id="IPR017853">
    <property type="entry name" value="GH"/>
</dbReference>
<evidence type="ECO:0000313" key="6">
    <source>
        <dbReference type="Proteomes" id="UP000230423"/>
    </source>
</evidence>
<keyword evidence="3" id="KW-0326">Glycosidase</keyword>
<keyword evidence="6" id="KW-1185">Reference proteome</keyword>
<evidence type="ECO:0000256" key="4">
    <source>
        <dbReference type="RuleBase" id="RU003690"/>
    </source>
</evidence>
<dbReference type="GO" id="GO:0005975">
    <property type="term" value="P:carbohydrate metabolic process"/>
    <property type="evidence" value="ECO:0007669"/>
    <property type="project" value="InterPro"/>
</dbReference>
<evidence type="ECO:0000313" key="5">
    <source>
        <dbReference type="EMBL" id="PIO65846.1"/>
    </source>
</evidence>
<evidence type="ECO:0000256" key="3">
    <source>
        <dbReference type="ARBA" id="ARBA00023295"/>
    </source>
</evidence>